<dbReference type="AlphaFoldDB" id="A0A3M7PF60"/>
<accession>A0A3M7PF60</accession>
<dbReference type="Proteomes" id="UP000276133">
    <property type="component" value="Unassembled WGS sequence"/>
</dbReference>
<keyword evidence="2" id="KW-1185">Reference proteome</keyword>
<evidence type="ECO:0000313" key="1">
    <source>
        <dbReference type="EMBL" id="RMZ97344.1"/>
    </source>
</evidence>
<reference evidence="1 2" key="1">
    <citation type="journal article" date="2018" name="Sci. Rep.">
        <title>Genomic signatures of local adaptation to the degree of environmental predictability in rotifers.</title>
        <authorList>
            <person name="Franch-Gras L."/>
            <person name="Hahn C."/>
            <person name="Garcia-Roger E.M."/>
            <person name="Carmona M.J."/>
            <person name="Serra M."/>
            <person name="Gomez A."/>
        </authorList>
    </citation>
    <scope>NUCLEOTIDE SEQUENCE [LARGE SCALE GENOMIC DNA]</scope>
    <source>
        <strain evidence="1">HYR1</strain>
    </source>
</reference>
<proteinExistence type="predicted"/>
<organism evidence="1 2">
    <name type="scientific">Brachionus plicatilis</name>
    <name type="common">Marine rotifer</name>
    <name type="synonym">Brachionus muelleri</name>
    <dbReference type="NCBI Taxonomy" id="10195"/>
    <lineage>
        <taxon>Eukaryota</taxon>
        <taxon>Metazoa</taxon>
        <taxon>Spiralia</taxon>
        <taxon>Gnathifera</taxon>
        <taxon>Rotifera</taxon>
        <taxon>Eurotatoria</taxon>
        <taxon>Monogononta</taxon>
        <taxon>Pseudotrocha</taxon>
        <taxon>Ploima</taxon>
        <taxon>Brachionidae</taxon>
        <taxon>Brachionus</taxon>
    </lineage>
</organism>
<sequence length="99" mass="11685">MYFKEKNSKRLLKFGLIHYRSPMSNKKICNSFYLDIFLIHKRESDPNLEMSLLLFNLGLIAAKSSNKEYNKGKKKETNRIKSVRKSRVVIWSKLTKSIT</sequence>
<protein>
    <submittedName>
        <fullName evidence="1">Uncharacterized protein</fullName>
    </submittedName>
</protein>
<gene>
    <name evidence="1" type="ORF">BpHYR1_026570</name>
</gene>
<name>A0A3M7PF60_BRAPC</name>
<comment type="caution">
    <text evidence="1">The sequence shown here is derived from an EMBL/GenBank/DDBJ whole genome shotgun (WGS) entry which is preliminary data.</text>
</comment>
<evidence type="ECO:0000313" key="2">
    <source>
        <dbReference type="Proteomes" id="UP000276133"/>
    </source>
</evidence>
<dbReference type="EMBL" id="REGN01011468">
    <property type="protein sequence ID" value="RMZ97344.1"/>
    <property type="molecule type" value="Genomic_DNA"/>
</dbReference>